<evidence type="ECO:0000313" key="2">
    <source>
        <dbReference type="Proteomes" id="UP000595618"/>
    </source>
</evidence>
<name>A0A7T5UQJ2_9BACT</name>
<evidence type="ECO:0000313" key="1">
    <source>
        <dbReference type="EMBL" id="QQG45160.1"/>
    </source>
</evidence>
<proteinExistence type="predicted"/>
<sequence length="143" mass="16559">MVEDQEKPSAEEEIRQLEQKLEEKKREFALRGVEVPEEKELLREVLRKQVEEVRPPLSTPAVTPPAGAHLLTDDLKKKADEVKNQEERETQVRTLIEIALTRGINNAVKVAESATPYLLDELHDHLVDDYYDKLVQLRKIKKL</sequence>
<accession>A0A7T5UQJ2</accession>
<organism evidence="1 2">
    <name type="scientific">Candidatus Sungiibacteriota bacterium</name>
    <dbReference type="NCBI Taxonomy" id="2750080"/>
    <lineage>
        <taxon>Bacteria</taxon>
        <taxon>Candidatus Sungiibacteriota</taxon>
    </lineage>
</organism>
<dbReference type="Proteomes" id="UP000595618">
    <property type="component" value="Chromosome"/>
</dbReference>
<reference evidence="1 2" key="1">
    <citation type="submission" date="2020-07" db="EMBL/GenBank/DDBJ databases">
        <title>Huge and variable diversity of episymbiotic CPR bacteria and DPANN archaea in groundwater ecosystems.</title>
        <authorList>
            <person name="He C.Y."/>
            <person name="Keren R."/>
            <person name="Whittaker M."/>
            <person name="Farag I.F."/>
            <person name="Doudna J."/>
            <person name="Cate J.H.D."/>
            <person name="Banfield J.F."/>
        </authorList>
    </citation>
    <scope>NUCLEOTIDE SEQUENCE [LARGE SCALE GENOMIC DNA]</scope>
    <source>
        <strain evidence="1">NC_groundwater_541_Ag_S-0.1um_46_50</strain>
    </source>
</reference>
<dbReference type="EMBL" id="CP066690">
    <property type="protein sequence ID" value="QQG45160.1"/>
    <property type="molecule type" value="Genomic_DNA"/>
</dbReference>
<gene>
    <name evidence="1" type="ORF">HYW89_04140</name>
</gene>
<dbReference type="AlphaFoldDB" id="A0A7T5UQJ2"/>
<protein>
    <submittedName>
        <fullName evidence="1">Uncharacterized protein</fullName>
    </submittedName>
</protein>